<accession>A0ACB8Q5D8</accession>
<name>A0ACB8Q5D8_9AGAM</name>
<reference evidence="1" key="2">
    <citation type="journal article" date="2022" name="New Phytol.">
        <title>Evolutionary transition to the ectomycorrhizal habit in the genomes of a hyperdiverse lineage of mushroom-forming fungi.</title>
        <authorList>
            <person name="Looney B."/>
            <person name="Miyauchi S."/>
            <person name="Morin E."/>
            <person name="Drula E."/>
            <person name="Courty P.E."/>
            <person name="Kohler A."/>
            <person name="Kuo A."/>
            <person name="LaButti K."/>
            <person name="Pangilinan J."/>
            <person name="Lipzen A."/>
            <person name="Riley R."/>
            <person name="Andreopoulos W."/>
            <person name="He G."/>
            <person name="Johnson J."/>
            <person name="Nolan M."/>
            <person name="Tritt A."/>
            <person name="Barry K.W."/>
            <person name="Grigoriev I.V."/>
            <person name="Nagy L.G."/>
            <person name="Hibbett D."/>
            <person name="Henrissat B."/>
            <person name="Matheny P.B."/>
            <person name="Labbe J."/>
            <person name="Martin F.M."/>
        </authorList>
    </citation>
    <scope>NUCLEOTIDE SEQUENCE</scope>
    <source>
        <strain evidence="1">EC-137</strain>
    </source>
</reference>
<protein>
    <submittedName>
        <fullName evidence="1">Uncharacterized protein</fullName>
    </submittedName>
</protein>
<sequence>MYVSAEDEQGGERGTYFRAGPFMSTHSAPSFAASALPAYTDASAPHLTVTSSALFSLMILRDNFKRLDRSWLAMLIGTETRFTATLFADDTDLRTSYCALVVCTLLNDCSGMDVSRAVAAVVRIQDSTTFCAVAVLHLVPPDFATTACPTHIERHQTVHRLLHAWDDLVDGFASCTDQAPDAWTNIPHAEDYTRLRRLQVYEDGYGHSRSSEALATELPAQSGTTYCDATTLYLVTPIIAPIPSAALVVMGEKEQVDVCARACFLVRCQHNFGAIVRAQDKISGQISAPICAQRREITTHKLFK</sequence>
<comment type="caution">
    <text evidence="1">The sequence shown here is derived from an EMBL/GenBank/DDBJ whole genome shotgun (WGS) entry which is preliminary data.</text>
</comment>
<evidence type="ECO:0000313" key="2">
    <source>
        <dbReference type="Proteomes" id="UP000814128"/>
    </source>
</evidence>
<proteinExistence type="predicted"/>
<keyword evidence="2" id="KW-1185">Reference proteome</keyword>
<reference evidence="1" key="1">
    <citation type="submission" date="2021-02" db="EMBL/GenBank/DDBJ databases">
        <authorList>
            <consortium name="DOE Joint Genome Institute"/>
            <person name="Ahrendt S."/>
            <person name="Looney B.P."/>
            <person name="Miyauchi S."/>
            <person name="Morin E."/>
            <person name="Drula E."/>
            <person name="Courty P.E."/>
            <person name="Chicoki N."/>
            <person name="Fauchery L."/>
            <person name="Kohler A."/>
            <person name="Kuo A."/>
            <person name="Labutti K."/>
            <person name="Pangilinan J."/>
            <person name="Lipzen A."/>
            <person name="Riley R."/>
            <person name="Andreopoulos W."/>
            <person name="He G."/>
            <person name="Johnson J."/>
            <person name="Barry K.W."/>
            <person name="Grigoriev I.V."/>
            <person name="Nagy L."/>
            <person name="Hibbett D."/>
            <person name="Henrissat B."/>
            <person name="Matheny P.B."/>
            <person name="Labbe J."/>
            <person name="Martin F."/>
        </authorList>
    </citation>
    <scope>NUCLEOTIDE SEQUENCE</scope>
    <source>
        <strain evidence="1">EC-137</strain>
    </source>
</reference>
<dbReference type="Proteomes" id="UP000814128">
    <property type="component" value="Unassembled WGS sequence"/>
</dbReference>
<gene>
    <name evidence="1" type="ORF">K488DRAFT_91650</name>
</gene>
<dbReference type="EMBL" id="MU274103">
    <property type="protein sequence ID" value="KAI0026930.1"/>
    <property type="molecule type" value="Genomic_DNA"/>
</dbReference>
<organism evidence="1 2">
    <name type="scientific">Vararia minispora EC-137</name>
    <dbReference type="NCBI Taxonomy" id="1314806"/>
    <lineage>
        <taxon>Eukaryota</taxon>
        <taxon>Fungi</taxon>
        <taxon>Dikarya</taxon>
        <taxon>Basidiomycota</taxon>
        <taxon>Agaricomycotina</taxon>
        <taxon>Agaricomycetes</taxon>
        <taxon>Russulales</taxon>
        <taxon>Lachnocladiaceae</taxon>
        <taxon>Vararia</taxon>
    </lineage>
</organism>
<evidence type="ECO:0000313" key="1">
    <source>
        <dbReference type="EMBL" id="KAI0026930.1"/>
    </source>
</evidence>